<comment type="caution">
    <text evidence="1">The sequence shown here is derived from an EMBL/GenBank/DDBJ whole genome shotgun (WGS) entry which is preliminary data.</text>
</comment>
<evidence type="ECO:0000313" key="2">
    <source>
        <dbReference type="Proteomes" id="UP001176059"/>
    </source>
</evidence>
<reference evidence="1" key="1">
    <citation type="submission" date="2022-08" db="EMBL/GenBank/DDBJ databases">
        <authorList>
            <consortium name="DOE Joint Genome Institute"/>
            <person name="Min B."/>
            <person name="Sierra-Patev S."/>
            <person name="Naranjo-Ortiz M."/>
            <person name="Looney B."/>
            <person name="Konkel Z."/>
            <person name="Slot J.C."/>
            <person name="Sakamoto Y."/>
            <person name="Steenwyk J.L."/>
            <person name="Rokas A."/>
            <person name="Carro J."/>
            <person name="Camarero S."/>
            <person name="Ferreira P."/>
            <person name="Molpeceres G."/>
            <person name="Ruiz-duenas F.J."/>
            <person name="Serrano A."/>
            <person name="Henrissat B."/>
            <person name="Drula E."/>
            <person name="Hughes K.W."/>
            <person name="Mata J.L."/>
            <person name="Ishikawa N.K."/>
            <person name="Vargas-Isla R."/>
            <person name="Ushijima S."/>
            <person name="Smith C.A."/>
            <person name="Ahrendt S."/>
            <person name="Andreopoulos W."/>
            <person name="He G."/>
            <person name="LaButti K."/>
            <person name="Lipzen A."/>
            <person name="Ng V."/>
            <person name="Riley R."/>
            <person name="Sandor L."/>
            <person name="Barry K."/>
            <person name="Martinez A.T."/>
            <person name="Xiao Y."/>
            <person name="Gibbons J.G."/>
            <person name="Terashima K."/>
            <person name="Hibbett D.S."/>
            <person name="Grigoriev I.V."/>
        </authorList>
    </citation>
    <scope>NUCLEOTIDE SEQUENCE</scope>
    <source>
        <strain evidence="1">ET3784</strain>
    </source>
</reference>
<gene>
    <name evidence="1" type="ORF">DFJ43DRAFT_1040177</name>
</gene>
<keyword evidence="2" id="KW-1185">Reference proteome</keyword>
<organism evidence="1 2">
    <name type="scientific">Lentinula guzmanii</name>
    <dbReference type="NCBI Taxonomy" id="2804957"/>
    <lineage>
        <taxon>Eukaryota</taxon>
        <taxon>Fungi</taxon>
        <taxon>Dikarya</taxon>
        <taxon>Basidiomycota</taxon>
        <taxon>Agaricomycotina</taxon>
        <taxon>Agaricomycetes</taxon>
        <taxon>Agaricomycetidae</taxon>
        <taxon>Agaricales</taxon>
        <taxon>Marasmiineae</taxon>
        <taxon>Omphalotaceae</taxon>
        <taxon>Lentinula</taxon>
    </lineage>
</organism>
<dbReference type="Proteomes" id="UP001176059">
    <property type="component" value="Unassembled WGS sequence"/>
</dbReference>
<proteinExistence type="predicted"/>
<dbReference type="AlphaFoldDB" id="A0AA38N0H2"/>
<name>A0AA38N0H2_9AGAR</name>
<sequence length="211" mass="22505">MGSTWTQALTGAGQWFHSSAHTGDLRCLLKCFSGAATIGRSNGFDDDLLGSWPFSNSSLKILLPYEFSDSLVSRKQSGAGNDFGGVNHPIMAVLSGTHFSSEKTPLIPATSAACYGYVKTATATVASKQAVLLGQTAAGQGTSKLLGQLYYSMGLWPWVDEMLGQGKPKNETVLIDGSKAIPPVPQKMLTIALLSSKPTTQGFFPKFLHKW</sequence>
<accession>A0AA38N0H2</accession>
<protein>
    <submittedName>
        <fullName evidence="1">Uncharacterized protein</fullName>
    </submittedName>
</protein>
<evidence type="ECO:0000313" key="1">
    <source>
        <dbReference type="EMBL" id="KAJ3731418.1"/>
    </source>
</evidence>
<reference evidence="1" key="2">
    <citation type="journal article" date="2023" name="Proc. Natl. Acad. Sci. U.S.A.">
        <title>A global phylogenomic analysis of the shiitake genus Lentinula.</title>
        <authorList>
            <person name="Sierra-Patev S."/>
            <person name="Min B."/>
            <person name="Naranjo-Ortiz M."/>
            <person name="Looney B."/>
            <person name="Konkel Z."/>
            <person name="Slot J.C."/>
            <person name="Sakamoto Y."/>
            <person name="Steenwyk J.L."/>
            <person name="Rokas A."/>
            <person name="Carro J."/>
            <person name="Camarero S."/>
            <person name="Ferreira P."/>
            <person name="Molpeceres G."/>
            <person name="Ruiz-Duenas F.J."/>
            <person name="Serrano A."/>
            <person name="Henrissat B."/>
            <person name="Drula E."/>
            <person name="Hughes K.W."/>
            <person name="Mata J.L."/>
            <person name="Ishikawa N.K."/>
            <person name="Vargas-Isla R."/>
            <person name="Ushijima S."/>
            <person name="Smith C.A."/>
            <person name="Donoghue J."/>
            <person name="Ahrendt S."/>
            <person name="Andreopoulos W."/>
            <person name="He G."/>
            <person name="LaButti K."/>
            <person name="Lipzen A."/>
            <person name="Ng V."/>
            <person name="Riley R."/>
            <person name="Sandor L."/>
            <person name="Barry K."/>
            <person name="Martinez A.T."/>
            <person name="Xiao Y."/>
            <person name="Gibbons J.G."/>
            <person name="Terashima K."/>
            <person name="Grigoriev I.V."/>
            <person name="Hibbett D."/>
        </authorList>
    </citation>
    <scope>NUCLEOTIDE SEQUENCE</scope>
    <source>
        <strain evidence="1">ET3784</strain>
    </source>
</reference>
<dbReference type="EMBL" id="JANVFO010000031">
    <property type="protein sequence ID" value="KAJ3731418.1"/>
    <property type="molecule type" value="Genomic_DNA"/>
</dbReference>